<dbReference type="HOGENOM" id="CLU_164833_2_0_2"/>
<accession>H2C996</accession>
<dbReference type="InterPro" id="IPR036604">
    <property type="entry name" value="PurS-like_sf"/>
</dbReference>
<evidence type="ECO:0000313" key="6">
    <source>
        <dbReference type="EMBL" id="EHP68722.1"/>
    </source>
</evidence>
<dbReference type="NCBIfam" id="NF004450">
    <property type="entry name" value="PRK05783.1"/>
    <property type="match status" value="1"/>
</dbReference>
<dbReference type="Proteomes" id="UP000003980">
    <property type="component" value="Unassembled WGS sequence"/>
</dbReference>
<dbReference type="Pfam" id="PF02700">
    <property type="entry name" value="PurS"/>
    <property type="match status" value="1"/>
</dbReference>
<dbReference type="InterPro" id="IPR003850">
    <property type="entry name" value="PurS"/>
</dbReference>
<dbReference type="eggNOG" id="arCOG04462">
    <property type="taxonomic scope" value="Archaea"/>
</dbReference>
<evidence type="ECO:0000256" key="3">
    <source>
        <dbReference type="ARBA" id="ARBA00022741"/>
    </source>
</evidence>
<dbReference type="EMBL" id="JH597770">
    <property type="protein sequence ID" value="EHP68722.1"/>
    <property type="molecule type" value="Genomic_DNA"/>
</dbReference>
<evidence type="ECO:0000256" key="2">
    <source>
        <dbReference type="ARBA" id="ARBA00022598"/>
    </source>
</evidence>
<sequence length="89" mass="10160">MYAVELIIVNKDGVRDPEGETIKRFVIEEQYSGIIGEVKAGKYVRFLVEAKSKDEAESLVKRIAEEKRLFNPIVHKIIVRSERVEDGSP</sequence>
<dbReference type="STRING" id="671065.MetMK1DRAFT_00031670"/>
<dbReference type="OrthoDB" id="56303at2157"/>
<proteinExistence type="predicted"/>
<dbReference type="GO" id="GO:0016874">
    <property type="term" value="F:ligase activity"/>
    <property type="evidence" value="ECO:0007669"/>
    <property type="project" value="UniProtKB-KW"/>
</dbReference>
<organism evidence="6 7">
    <name type="scientific">Metallosphaera yellowstonensis MK1</name>
    <dbReference type="NCBI Taxonomy" id="671065"/>
    <lineage>
        <taxon>Archaea</taxon>
        <taxon>Thermoproteota</taxon>
        <taxon>Thermoprotei</taxon>
        <taxon>Sulfolobales</taxon>
        <taxon>Sulfolobaceae</taxon>
        <taxon>Metallosphaera</taxon>
    </lineage>
</organism>
<evidence type="ECO:0000256" key="1">
    <source>
        <dbReference type="ARBA" id="ARBA00022490"/>
    </source>
</evidence>
<dbReference type="PANTHER" id="PTHR34696:SF1">
    <property type="entry name" value="PHOSPHORIBOSYLFORMYLGLYCINAMIDINE SYNTHASE SUBUNIT PURS"/>
    <property type="match status" value="1"/>
</dbReference>
<keyword evidence="7" id="KW-1185">Reference proteome</keyword>
<gene>
    <name evidence="6" type="ORF">MetMK1DRAFT_00031670</name>
</gene>
<evidence type="ECO:0000256" key="4">
    <source>
        <dbReference type="ARBA" id="ARBA00022755"/>
    </source>
</evidence>
<dbReference type="SUPFAM" id="SSF82697">
    <property type="entry name" value="PurS-like"/>
    <property type="match status" value="1"/>
</dbReference>
<keyword evidence="5" id="KW-0067">ATP-binding</keyword>
<evidence type="ECO:0000313" key="7">
    <source>
        <dbReference type="Proteomes" id="UP000003980"/>
    </source>
</evidence>
<keyword evidence="1" id="KW-0963">Cytoplasm</keyword>
<dbReference type="GO" id="GO:0006164">
    <property type="term" value="P:purine nucleotide biosynthetic process"/>
    <property type="evidence" value="ECO:0007669"/>
    <property type="project" value="UniProtKB-KW"/>
</dbReference>
<name>H2C996_9CREN</name>
<dbReference type="AlphaFoldDB" id="H2C996"/>
<keyword evidence="2" id="KW-0436">Ligase</keyword>
<dbReference type="PANTHER" id="PTHR34696">
    <property type="entry name" value="PHOSPHORIBOSYLFORMYLGLYCINAMIDINE SYNTHASE SUBUNIT PURS"/>
    <property type="match status" value="1"/>
</dbReference>
<dbReference type="Gene3D" id="3.30.1280.10">
    <property type="entry name" value="Phosphoribosylformylglycinamidine synthase subunit PurS"/>
    <property type="match status" value="1"/>
</dbReference>
<keyword evidence="4" id="KW-0658">Purine biosynthesis</keyword>
<protein>
    <submittedName>
        <fullName evidence="6">Phosphoribosylformylglycinamidine (FGAM) synthase, PurS component</fullName>
    </submittedName>
</protein>
<keyword evidence="3" id="KW-0547">Nucleotide-binding</keyword>
<dbReference type="RefSeq" id="WP_009075443.1">
    <property type="nucleotide sequence ID" value="NZ_JH597770.1"/>
</dbReference>
<evidence type="ECO:0000256" key="5">
    <source>
        <dbReference type="ARBA" id="ARBA00022840"/>
    </source>
</evidence>
<reference evidence="6 7" key="1">
    <citation type="submission" date="2012-01" db="EMBL/GenBank/DDBJ databases">
        <title>Improved High-Quality Draft sequence of Metallosphaera yellowstonensis MK1.</title>
        <authorList>
            <consortium name="US DOE Joint Genome Institute"/>
            <person name="Lucas S."/>
            <person name="Han J."/>
            <person name="Cheng J.-F."/>
            <person name="Goodwin L."/>
            <person name="Pitluck S."/>
            <person name="Peters L."/>
            <person name="Teshima H."/>
            <person name="Detter J.C."/>
            <person name="Han C."/>
            <person name="Tapia R."/>
            <person name="Land M."/>
            <person name="Hauser L."/>
            <person name="Kyrpides N."/>
            <person name="Kozubal M."/>
            <person name="Macur R.E."/>
            <person name="Jay Z."/>
            <person name="Inskeep W."/>
            <person name="Woyke T."/>
        </authorList>
    </citation>
    <scope>NUCLEOTIDE SEQUENCE [LARGE SCALE GENOMIC DNA]</scope>
    <source>
        <strain evidence="6 7">MK1</strain>
    </source>
</reference>
<dbReference type="GO" id="GO:0005524">
    <property type="term" value="F:ATP binding"/>
    <property type="evidence" value="ECO:0007669"/>
    <property type="project" value="UniProtKB-KW"/>
</dbReference>